<accession>A0A2T6B8X9</accession>
<dbReference type="Gene3D" id="1.10.1750.10">
    <property type="match status" value="1"/>
</dbReference>
<dbReference type="CDD" id="cd06571">
    <property type="entry name" value="Bac_DnaA_C"/>
    <property type="match status" value="1"/>
</dbReference>
<dbReference type="SMART" id="SM00760">
    <property type="entry name" value="Bac_DnaA_C"/>
    <property type="match status" value="1"/>
</dbReference>
<dbReference type="PROSITE" id="PS01008">
    <property type="entry name" value="DNAA"/>
    <property type="match status" value="1"/>
</dbReference>
<dbReference type="RefSeq" id="WP_108127933.1">
    <property type="nucleotide sequence ID" value="NZ_QBKP01000002.1"/>
</dbReference>
<name>A0A2T6B8X9_9RHOB</name>
<dbReference type="AlphaFoldDB" id="A0A2T6B8X9"/>
<organism evidence="2 3">
    <name type="scientific">Gemmobacter caeni</name>
    <dbReference type="NCBI Taxonomy" id="589035"/>
    <lineage>
        <taxon>Bacteria</taxon>
        <taxon>Pseudomonadati</taxon>
        <taxon>Pseudomonadota</taxon>
        <taxon>Alphaproteobacteria</taxon>
        <taxon>Rhodobacterales</taxon>
        <taxon>Paracoccaceae</taxon>
        <taxon>Gemmobacter</taxon>
    </lineage>
</organism>
<dbReference type="InterPro" id="IPR013159">
    <property type="entry name" value="DnaA_C"/>
</dbReference>
<dbReference type="GO" id="GO:0003688">
    <property type="term" value="F:DNA replication origin binding"/>
    <property type="evidence" value="ECO:0007669"/>
    <property type="project" value="InterPro"/>
</dbReference>
<keyword evidence="3" id="KW-1185">Reference proteome</keyword>
<dbReference type="GO" id="GO:0006275">
    <property type="term" value="P:regulation of DNA replication"/>
    <property type="evidence" value="ECO:0007669"/>
    <property type="project" value="InterPro"/>
</dbReference>
<gene>
    <name evidence="2" type="ORF">C8N34_102294</name>
</gene>
<dbReference type="OrthoDB" id="7776290at2"/>
<evidence type="ECO:0000259" key="1">
    <source>
        <dbReference type="SMART" id="SM00760"/>
    </source>
</evidence>
<dbReference type="EMBL" id="QBKP01000002">
    <property type="protein sequence ID" value="PTX52514.1"/>
    <property type="molecule type" value="Genomic_DNA"/>
</dbReference>
<evidence type="ECO:0000313" key="2">
    <source>
        <dbReference type="EMBL" id="PTX52514.1"/>
    </source>
</evidence>
<reference evidence="2 3" key="1">
    <citation type="submission" date="2018-04" db="EMBL/GenBank/DDBJ databases">
        <title>Genomic Encyclopedia of Archaeal and Bacterial Type Strains, Phase II (KMG-II): from individual species to whole genera.</title>
        <authorList>
            <person name="Goeker M."/>
        </authorList>
    </citation>
    <scope>NUCLEOTIDE SEQUENCE [LARGE SCALE GENOMIC DNA]</scope>
    <source>
        <strain evidence="2 3">DSM 21823</strain>
    </source>
</reference>
<dbReference type="Proteomes" id="UP000244224">
    <property type="component" value="Unassembled WGS sequence"/>
</dbReference>
<dbReference type="GO" id="GO:0006270">
    <property type="term" value="P:DNA replication initiation"/>
    <property type="evidence" value="ECO:0007669"/>
    <property type="project" value="InterPro"/>
</dbReference>
<dbReference type="GO" id="GO:0005524">
    <property type="term" value="F:ATP binding"/>
    <property type="evidence" value="ECO:0007669"/>
    <property type="project" value="InterPro"/>
</dbReference>
<sequence length="252" mass="27623">MQAKAIVQDLRPTQRGALPFPSCPPLKTMSGHDAEEVLLGAREVTDRLLAGASQMSVAAEAGGVLEYGIGTMVFRLQEKGVLSCQAQAYLRLLNDIPRLRNKDGVAIPATRRSVIDHLRKIGMIDEGLPVRALKPAGTTPSAAQVLEVTEEVTKISVKDIISKRRSKDIVNARFMTMWVLRTVSGTSFSVIGEHLGGKDHTSVINGVSQVDLRRKTEKGTLDQSERIANDSDYHGIWSSMDILLRQSRLRLV</sequence>
<feature type="domain" description="Chromosomal replication initiator DnaA C-terminal" evidence="1">
    <location>
        <begin position="141"/>
        <end position="210"/>
    </location>
</feature>
<dbReference type="InterPro" id="IPR018312">
    <property type="entry name" value="Chromosome_initiator_DnaA_CS"/>
</dbReference>
<comment type="caution">
    <text evidence="2">The sequence shown here is derived from an EMBL/GenBank/DDBJ whole genome shotgun (WGS) entry which is preliminary data.</text>
</comment>
<proteinExistence type="predicted"/>
<protein>
    <submittedName>
        <fullName evidence="2">DnaA-like protein</fullName>
    </submittedName>
</protein>
<dbReference type="Pfam" id="PF08299">
    <property type="entry name" value="Bac_DnaA_C"/>
    <property type="match status" value="1"/>
</dbReference>
<evidence type="ECO:0000313" key="3">
    <source>
        <dbReference type="Proteomes" id="UP000244224"/>
    </source>
</evidence>
<dbReference type="SUPFAM" id="SSF48295">
    <property type="entry name" value="TrpR-like"/>
    <property type="match status" value="1"/>
</dbReference>
<dbReference type="InterPro" id="IPR010921">
    <property type="entry name" value="Trp_repressor/repl_initiator"/>
</dbReference>